<sequence>MGCTELTASDCRAFKLVSDEGFFKMTQSIFDAGRYFNNLSNTNINQLIPTPITIIMVWGDPKHIPVWFYY</sequence>
<dbReference type="EMBL" id="CAJOBB010002726">
    <property type="protein sequence ID" value="CAF3993749.1"/>
    <property type="molecule type" value="Genomic_DNA"/>
</dbReference>
<dbReference type="AlphaFoldDB" id="A0A815ISW6"/>
<organism evidence="1 3">
    <name type="scientific">Adineta steineri</name>
    <dbReference type="NCBI Taxonomy" id="433720"/>
    <lineage>
        <taxon>Eukaryota</taxon>
        <taxon>Metazoa</taxon>
        <taxon>Spiralia</taxon>
        <taxon>Gnathifera</taxon>
        <taxon>Rotifera</taxon>
        <taxon>Eurotatoria</taxon>
        <taxon>Bdelloidea</taxon>
        <taxon>Adinetida</taxon>
        <taxon>Adinetidae</taxon>
        <taxon>Adineta</taxon>
    </lineage>
</organism>
<dbReference type="Gene3D" id="1.10.10.1070">
    <property type="entry name" value="Zinc finger, BED domain-containing"/>
    <property type="match status" value="1"/>
</dbReference>
<evidence type="ECO:0000313" key="1">
    <source>
        <dbReference type="EMBL" id="CAF1369864.1"/>
    </source>
</evidence>
<gene>
    <name evidence="1" type="ORF">IZO911_LOCUS37799</name>
    <name evidence="2" type="ORF">KXQ929_LOCUS28062</name>
</gene>
<dbReference type="Proteomes" id="UP000663860">
    <property type="component" value="Unassembled WGS sequence"/>
</dbReference>
<evidence type="ECO:0000313" key="3">
    <source>
        <dbReference type="Proteomes" id="UP000663860"/>
    </source>
</evidence>
<protein>
    <submittedName>
        <fullName evidence="1">Uncharacterized protein</fullName>
    </submittedName>
</protein>
<name>A0A815ISW6_9BILA</name>
<proteinExistence type="predicted"/>
<dbReference type="EMBL" id="CAJNOE010000986">
    <property type="protein sequence ID" value="CAF1369864.1"/>
    <property type="molecule type" value="Genomic_DNA"/>
</dbReference>
<dbReference type="SUPFAM" id="SSF140996">
    <property type="entry name" value="Hermes dimerisation domain"/>
    <property type="match status" value="1"/>
</dbReference>
<dbReference type="Proteomes" id="UP000663868">
    <property type="component" value="Unassembled WGS sequence"/>
</dbReference>
<reference evidence="1" key="1">
    <citation type="submission" date="2021-02" db="EMBL/GenBank/DDBJ databases">
        <authorList>
            <person name="Nowell W R."/>
        </authorList>
    </citation>
    <scope>NUCLEOTIDE SEQUENCE</scope>
</reference>
<comment type="caution">
    <text evidence="1">The sequence shown here is derived from an EMBL/GenBank/DDBJ whole genome shotgun (WGS) entry which is preliminary data.</text>
</comment>
<evidence type="ECO:0000313" key="2">
    <source>
        <dbReference type="EMBL" id="CAF3993749.1"/>
    </source>
</evidence>
<accession>A0A815ISW6</accession>